<evidence type="ECO:0000313" key="2">
    <source>
        <dbReference type="Proteomes" id="UP000821865"/>
    </source>
</evidence>
<sequence length="359" mass="40131">MKTLTMAPFMRPFLMCLKTLIYVADCTRGSSDTLVDVPFLCGPQMADQTGRNQIARGVPQGPVFILGLFVKVKVQSYFFSVILTGLGAEIFDTVSINAYVDVECMWTSEITIAIIIITVSLFSLLDGIRTAKPEWASAETMTTVKKRAGRAACFFLFPVPGPGLALRTHAVAERRKKSEGGKGRSKGARRRVQRRVTAVSVKKDHQPVGLPGVEVRQWPPTLLRLACDYRRRRRGVVVAAEARPSDCGAALVLTAGDVAEPPRRSNMELVRRSKNFSVAESDALITLWSDPETQKKFDSAYRHSVIWEMIANKLRMHGYERSSIDCKTKINNLKATYFKFRRIYSAGEYCYLPRPPRSA</sequence>
<protein>
    <submittedName>
        <fullName evidence="1">Uncharacterized protein</fullName>
    </submittedName>
</protein>
<evidence type="ECO:0000313" key="1">
    <source>
        <dbReference type="EMBL" id="KAH7946374.1"/>
    </source>
</evidence>
<dbReference type="EMBL" id="CM023475">
    <property type="protein sequence ID" value="KAH7946374.1"/>
    <property type="molecule type" value="Genomic_DNA"/>
</dbReference>
<gene>
    <name evidence="1" type="ORF">HPB49_023959</name>
</gene>
<name>A0ACB8CNG0_DERSI</name>
<organism evidence="1 2">
    <name type="scientific">Dermacentor silvarum</name>
    <name type="common">Tick</name>
    <dbReference type="NCBI Taxonomy" id="543639"/>
    <lineage>
        <taxon>Eukaryota</taxon>
        <taxon>Metazoa</taxon>
        <taxon>Ecdysozoa</taxon>
        <taxon>Arthropoda</taxon>
        <taxon>Chelicerata</taxon>
        <taxon>Arachnida</taxon>
        <taxon>Acari</taxon>
        <taxon>Parasitiformes</taxon>
        <taxon>Ixodida</taxon>
        <taxon>Ixodoidea</taxon>
        <taxon>Ixodidae</taxon>
        <taxon>Rhipicephalinae</taxon>
        <taxon>Dermacentor</taxon>
    </lineage>
</organism>
<keyword evidence="2" id="KW-1185">Reference proteome</keyword>
<comment type="caution">
    <text evidence="1">The sequence shown here is derived from an EMBL/GenBank/DDBJ whole genome shotgun (WGS) entry which is preliminary data.</text>
</comment>
<proteinExistence type="predicted"/>
<reference evidence="1" key="1">
    <citation type="submission" date="2020-05" db="EMBL/GenBank/DDBJ databases">
        <title>Large-scale comparative analyses of tick genomes elucidate their genetic diversity and vector capacities.</title>
        <authorList>
            <person name="Jia N."/>
            <person name="Wang J."/>
            <person name="Shi W."/>
            <person name="Du L."/>
            <person name="Sun Y."/>
            <person name="Zhan W."/>
            <person name="Jiang J."/>
            <person name="Wang Q."/>
            <person name="Zhang B."/>
            <person name="Ji P."/>
            <person name="Sakyi L.B."/>
            <person name="Cui X."/>
            <person name="Yuan T."/>
            <person name="Jiang B."/>
            <person name="Yang W."/>
            <person name="Lam T.T.-Y."/>
            <person name="Chang Q."/>
            <person name="Ding S."/>
            <person name="Wang X."/>
            <person name="Zhu J."/>
            <person name="Ruan X."/>
            <person name="Zhao L."/>
            <person name="Wei J."/>
            <person name="Que T."/>
            <person name="Du C."/>
            <person name="Cheng J."/>
            <person name="Dai P."/>
            <person name="Han X."/>
            <person name="Huang E."/>
            <person name="Gao Y."/>
            <person name="Liu J."/>
            <person name="Shao H."/>
            <person name="Ye R."/>
            <person name="Li L."/>
            <person name="Wei W."/>
            <person name="Wang X."/>
            <person name="Wang C."/>
            <person name="Yang T."/>
            <person name="Huo Q."/>
            <person name="Li W."/>
            <person name="Guo W."/>
            <person name="Chen H."/>
            <person name="Zhou L."/>
            <person name="Ni X."/>
            <person name="Tian J."/>
            <person name="Zhou Y."/>
            <person name="Sheng Y."/>
            <person name="Liu T."/>
            <person name="Pan Y."/>
            <person name="Xia L."/>
            <person name="Li J."/>
            <person name="Zhao F."/>
            <person name="Cao W."/>
        </authorList>
    </citation>
    <scope>NUCLEOTIDE SEQUENCE</scope>
    <source>
        <strain evidence="1">Dsil-2018</strain>
    </source>
</reference>
<accession>A0ACB8CNG0</accession>
<dbReference type="Proteomes" id="UP000821865">
    <property type="component" value="Chromosome 6"/>
</dbReference>